<proteinExistence type="predicted"/>
<dbReference type="GO" id="GO:0000155">
    <property type="term" value="F:phosphorelay sensor kinase activity"/>
    <property type="evidence" value="ECO:0007669"/>
    <property type="project" value="InterPro"/>
</dbReference>
<dbReference type="GO" id="GO:0030295">
    <property type="term" value="F:protein kinase activator activity"/>
    <property type="evidence" value="ECO:0007669"/>
    <property type="project" value="TreeGrafter"/>
</dbReference>
<dbReference type="RefSeq" id="WP_319612850.1">
    <property type="nucleotide sequence ID" value="NZ_JAWXYB010000018.1"/>
</dbReference>
<evidence type="ECO:0000256" key="1">
    <source>
        <dbReference type="ARBA" id="ARBA00000085"/>
    </source>
</evidence>
<dbReference type="InterPro" id="IPR003661">
    <property type="entry name" value="HisK_dim/P_dom"/>
</dbReference>
<feature type="domain" description="Histidine kinase" evidence="7">
    <location>
        <begin position="263"/>
        <end position="466"/>
    </location>
</feature>
<comment type="caution">
    <text evidence="8">The sequence shown here is derived from an EMBL/GenBank/DDBJ whole genome shotgun (WGS) entry which is preliminary data.</text>
</comment>
<dbReference type="PROSITE" id="PS50109">
    <property type="entry name" value="HIS_KIN"/>
    <property type="match status" value="1"/>
</dbReference>
<dbReference type="PANTHER" id="PTHR42878:SF14">
    <property type="entry name" value="OSMOLARITY TWO-COMPONENT SYSTEM PROTEIN SSK1"/>
    <property type="match status" value="1"/>
</dbReference>
<feature type="transmembrane region" description="Helical" evidence="6">
    <location>
        <begin position="20"/>
        <end position="40"/>
    </location>
</feature>
<accession>A0AAW9DP84</accession>
<dbReference type="GO" id="GO:0000156">
    <property type="term" value="F:phosphorelay response regulator activity"/>
    <property type="evidence" value="ECO:0007669"/>
    <property type="project" value="TreeGrafter"/>
</dbReference>
<dbReference type="Pfam" id="PF02518">
    <property type="entry name" value="HATPase_c"/>
    <property type="match status" value="1"/>
</dbReference>
<keyword evidence="5 8" id="KW-0418">Kinase</keyword>
<keyword evidence="4" id="KW-0808">Transferase</keyword>
<dbReference type="Gene3D" id="3.30.565.10">
    <property type="entry name" value="Histidine kinase-like ATPase, C-terminal domain"/>
    <property type="match status" value="1"/>
</dbReference>
<comment type="catalytic activity">
    <reaction evidence="1">
        <text>ATP + protein L-histidine = ADP + protein N-phospho-L-histidine.</text>
        <dbReference type="EC" id="2.7.13.3"/>
    </reaction>
</comment>
<dbReference type="CDD" id="cd00075">
    <property type="entry name" value="HATPase"/>
    <property type="match status" value="1"/>
</dbReference>
<dbReference type="Pfam" id="PF00512">
    <property type="entry name" value="HisKA"/>
    <property type="match status" value="1"/>
</dbReference>
<dbReference type="InterPro" id="IPR005467">
    <property type="entry name" value="His_kinase_dom"/>
</dbReference>
<dbReference type="InterPro" id="IPR036097">
    <property type="entry name" value="HisK_dim/P_sf"/>
</dbReference>
<name>A0AAW9DP84_ACIAO</name>
<keyword evidence="9" id="KW-1185">Reference proteome</keyword>
<dbReference type="CDD" id="cd00082">
    <property type="entry name" value="HisKA"/>
    <property type="match status" value="1"/>
</dbReference>
<dbReference type="PRINTS" id="PR00344">
    <property type="entry name" value="BCTRLSENSOR"/>
</dbReference>
<dbReference type="GO" id="GO:0007234">
    <property type="term" value="P:osmosensory signaling via phosphorelay pathway"/>
    <property type="evidence" value="ECO:0007669"/>
    <property type="project" value="TreeGrafter"/>
</dbReference>
<evidence type="ECO:0000313" key="9">
    <source>
        <dbReference type="Proteomes" id="UP001279553"/>
    </source>
</evidence>
<dbReference type="Gene3D" id="1.10.287.130">
    <property type="match status" value="1"/>
</dbReference>
<dbReference type="InterPro" id="IPR003594">
    <property type="entry name" value="HATPase_dom"/>
</dbReference>
<evidence type="ECO:0000256" key="4">
    <source>
        <dbReference type="ARBA" id="ARBA00022679"/>
    </source>
</evidence>
<dbReference type="SMART" id="SM00388">
    <property type="entry name" value="HisKA"/>
    <property type="match status" value="1"/>
</dbReference>
<dbReference type="EC" id="2.7.13.3" evidence="2"/>
<dbReference type="Proteomes" id="UP001279553">
    <property type="component" value="Unassembled WGS sequence"/>
</dbReference>
<gene>
    <name evidence="8" type="ORF">SIL87_03685</name>
</gene>
<dbReference type="InterPro" id="IPR036890">
    <property type="entry name" value="HATPase_C_sf"/>
</dbReference>
<evidence type="ECO:0000256" key="6">
    <source>
        <dbReference type="SAM" id="Phobius"/>
    </source>
</evidence>
<sequence length="467" mass="50429">MPAPNQRPRRVRQSLSARLLWLTVAVTLIVEVMILLPSLGRERMAWLTNRVTEAHLAALTVSTAPHGVVDLSTRNELLRLSGTEAIRLVEGGRSILVLPPRGIVRAEGHINIAHETLIGSMLRAVAVLLGMEPDDILVTSPSPLQRGVIVQIVVHNPTLADHLRRYVEHIAALSLAVALLTGLMIYLALDRILVLPIRRLTESITTFRADPEHAAPLALPRRKRARDDEIALAASELATMQTELRAALWRNARLAALGTAVAKISHDLRNILSSALLVADRLSGSEDPATRRAATTLVTAVERATDLVTRTLSFAREGPPPVLRAAFPLADLITEVADQLSTQSETLRIETVVTPGLAIPLDRTQMFRALFNLMRNAAEAGASLITVRAACAEGTTTIDIEDNGPGLPEQAHANLFRPFTGSARRGGTGLGLAIARDLVRAHGGELDLVATSVRGTLFRITIPQDIT</sequence>
<dbReference type="SUPFAM" id="SSF55874">
    <property type="entry name" value="ATPase domain of HSP90 chaperone/DNA topoisomerase II/histidine kinase"/>
    <property type="match status" value="1"/>
</dbReference>
<dbReference type="SUPFAM" id="SSF47384">
    <property type="entry name" value="Homodimeric domain of signal transducing histidine kinase"/>
    <property type="match status" value="1"/>
</dbReference>
<evidence type="ECO:0000259" key="7">
    <source>
        <dbReference type="PROSITE" id="PS50109"/>
    </source>
</evidence>
<evidence type="ECO:0000256" key="3">
    <source>
        <dbReference type="ARBA" id="ARBA00022553"/>
    </source>
</evidence>
<dbReference type="SMART" id="SM00387">
    <property type="entry name" value="HATPase_c"/>
    <property type="match status" value="1"/>
</dbReference>
<evidence type="ECO:0000256" key="2">
    <source>
        <dbReference type="ARBA" id="ARBA00012438"/>
    </source>
</evidence>
<dbReference type="InterPro" id="IPR004358">
    <property type="entry name" value="Sig_transdc_His_kin-like_C"/>
</dbReference>
<keyword evidence="3" id="KW-0597">Phosphoprotein</keyword>
<organism evidence="8 9">
    <name type="scientific">Acidiphilium acidophilum</name>
    <name type="common">Thiobacillus acidophilus</name>
    <dbReference type="NCBI Taxonomy" id="76588"/>
    <lineage>
        <taxon>Bacteria</taxon>
        <taxon>Pseudomonadati</taxon>
        <taxon>Pseudomonadota</taxon>
        <taxon>Alphaproteobacteria</taxon>
        <taxon>Acetobacterales</taxon>
        <taxon>Acidocellaceae</taxon>
        <taxon>Acidiphilium</taxon>
    </lineage>
</organism>
<dbReference type="InterPro" id="IPR050351">
    <property type="entry name" value="BphY/WalK/GraS-like"/>
</dbReference>
<dbReference type="EMBL" id="JAWXYB010000018">
    <property type="protein sequence ID" value="MDX5929862.1"/>
    <property type="molecule type" value="Genomic_DNA"/>
</dbReference>
<reference evidence="8 9" key="1">
    <citation type="submission" date="2023-11" db="EMBL/GenBank/DDBJ databases">
        <title>MicrobeMod: A computational toolkit for identifying prokaryotic methylation and restriction-modification with nanopore sequencing.</title>
        <authorList>
            <person name="Crits-Christoph A."/>
            <person name="Kang S.C."/>
            <person name="Lee H."/>
            <person name="Ostrov N."/>
        </authorList>
    </citation>
    <scope>NUCLEOTIDE SEQUENCE [LARGE SCALE GENOMIC DNA]</scope>
    <source>
        <strain evidence="8 9">DSMZ 700</strain>
    </source>
</reference>
<protein>
    <recommendedName>
        <fullName evidence="2">histidine kinase</fullName>
        <ecNumber evidence="2">2.7.13.3</ecNumber>
    </recommendedName>
</protein>
<evidence type="ECO:0000256" key="5">
    <source>
        <dbReference type="ARBA" id="ARBA00022777"/>
    </source>
</evidence>
<feature type="transmembrane region" description="Helical" evidence="6">
    <location>
        <begin position="170"/>
        <end position="189"/>
    </location>
</feature>
<evidence type="ECO:0000313" key="8">
    <source>
        <dbReference type="EMBL" id="MDX5929862.1"/>
    </source>
</evidence>
<keyword evidence="6" id="KW-1133">Transmembrane helix</keyword>
<dbReference type="AlphaFoldDB" id="A0AAW9DP84"/>
<dbReference type="PANTHER" id="PTHR42878">
    <property type="entry name" value="TWO-COMPONENT HISTIDINE KINASE"/>
    <property type="match status" value="1"/>
</dbReference>
<keyword evidence="6" id="KW-0812">Transmembrane</keyword>
<keyword evidence="6" id="KW-0472">Membrane</keyword>